<dbReference type="EMBL" id="QGKX02001347">
    <property type="protein sequence ID" value="KAF3523795.1"/>
    <property type="molecule type" value="Genomic_DNA"/>
</dbReference>
<dbReference type="AlphaFoldDB" id="A0A8S9PPA0"/>
<evidence type="ECO:0000313" key="1">
    <source>
        <dbReference type="EMBL" id="KAF3523795.1"/>
    </source>
</evidence>
<sequence>MKLTEQNRSMSWNRHQTQAFSHSQIAEMAEDLQGDYLKDTALPGFADSPVRESIYSRLCVSRDSGRQGRLRGKATQTTE</sequence>
<comment type="caution">
    <text evidence="1">The sequence shown here is derived from an EMBL/GenBank/DDBJ whole genome shotgun (WGS) entry which is preliminary data.</text>
</comment>
<evidence type="ECO:0000313" key="2">
    <source>
        <dbReference type="Proteomes" id="UP000712600"/>
    </source>
</evidence>
<protein>
    <submittedName>
        <fullName evidence="1">Uncharacterized protein</fullName>
    </submittedName>
</protein>
<proteinExistence type="predicted"/>
<dbReference type="Proteomes" id="UP000712600">
    <property type="component" value="Unassembled WGS sequence"/>
</dbReference>
<gene>
    <name evidence="1" type="ORF">F2Q69_00051647</name>
</gene>
<reference evidence="1" key="1">
    <citation type="submission" date="2019-12" db="EMBL/GenBank/DDBJ databases">
        <title>Genome sequencing and annotation of Brassica cretica.</title>
        <authorList>
            <person name="Studholme D.J."/>
            <person name="Sarris P."/>
        </authorList>
    </citation>
    <scope>NUCLEOTIDE SEQUENCE</scope>
    <source>
        <strain evidence="1">PFS-109/04</strain>
        <tissue evidence="1">Leaf</tissue>
    </source>
</reference>
<accession>A0A8S9PPA0</accession>
<organism evidence="1 2">
    <name type="scientific">Brassica cretica</name>
    <name type="common">Mustard</name>
    <dbReference type="NCBI Taxonomy" id="69181"/>
    <lineage>
        <taxon>Eukaryota</taxon>
        <taxon>Viridiplantae</taxon>
        <taxon>Streptophyta</taxon>
        <taxon>Embryophyta</taxon>
        <taxon>Tracheophyta</taxon>
        <taxon>Spermatophyta</taxon>
        <taxon>Magnoliopsida</taxon>
        <taxon>eudicotyledons</taxon>
        <taxon>Gunneridae</taxon>
        <taxon>Pentapetalae</taxon>
        <taxon>rosids</taxon>
        <taxon>malvids</taxon>
        <taxon>Brassicales</taxon>
        <taxon>Brassicaceae</taxon>
        <taxon>Brassiceae</taxon>
        <taxon>Brassica</taxon>
    </lineage>
</organism>
<name>A0A8S9PPA0_BRACR</name>